<accession>A0AAN8WGK6</accession>
<dbReference type="AlphaFoldDB" id="A0AAN8WGK6"/>
<keyword evidence="4" id="KW-0472">Membrane</keyword>
<dbReference type="EMBL" id="JAXCGZ010021008">
    <property type="protein sequence ID" value="KAK7062944.1"/>
    <property type="molecule type" value="Genomic_DNA"/>
</dbReference>
<keyword evidence="5" id="KW-0732">Signal</keyword>
<evidence type="ECO:0000256" key="3">
    <source>
        <dbReference type="ARBA" id="ARBA00022989"/>
    </source>
</evidence>
<feature type="signal peptide" evidence="5">
    <location>
        <begin position="1"/>
        <end position="19"/>
    </location>
</feature>
<dbReference type="Proteomes" id="UP001381693">
    <property type="component" value="Unassembled WGS sequence"/>
</dbReference>
<feature type="chain" id="PRO_5043055586" evidence="5">
    <location>
        <begin position="20"/>
        <end position="132"/>
    </location>
</feature>
<reference evidence="6 7" key="1">
    <citation type="submission" date="2023-11" db="EMBL/GenBank/DDBJ databases">
        <title>Halocaridina rubra genome assembly.</title>
        <authorList>
            <person name="Smith C."/>
        </authorList>
    </citation>
    <scope>NUCLEOTIDE SEQUENCE [LARGE SCALE GENOMIC DNA]</scope>
    <source>
        <strain evidence="6">EP-1</strain>
        <tissue evidence="6">Whole</tissue>
    </source>
</reference>
<sequence>KAWLVVVFIMMGRLNICTAKALSYLYGSELFPTEVRTRGISNSFMMSRVGSSIAPFIAEYLGPIYPWAPAVVFGSLALTAGLASMALNETLGTSLPDTIATLENQSNESETSILMKKSKIIISKPTNLDEKS</sequence>
<evidence type="ECO:0000256" key="4">
    <source>
        <dbReference type="ARBA" id="ARBA00023136"/>
    </source>
</evidence>
<dbReference type="SUPFAM" id="SSF103473">
    <property type="entry name" value="MFS general substrate transporter"/>
    <property type="match status" value="1"/>
</dbReference>
<gene>
    <name evidence="6" type="ORF">SK128_003700</name>
</gene>
<evidence type="ECO:0000256" key="1">
    <source>
        <dbReference type="ARBA" id="ARBA00004141"/>
    </source>
</evidence>
<keyword evidence="3" id="KW-1133">Transmembrane helix</keyword>
<evidence type="ECO:0000256" key="2">
    <source>
        <dbReference type="ARBA" id="ARBA00022692"/>
    </source>
</evidence>
<evidence type="ECO:0000256" key="5">
    <source>
        <dbReference type="SAM" id="SignalP"/>
    </source>
</evidence>
<comment type="subcellular location">
    <subcellularLocation>
        <location evidence="1">Membrane</location>
        <topology evidence="1">Multi-pass membrane protein</topology>
    </subcellularLocation>
</comment>
<protein>
    <submittedName>
        <fullName evidence="6">Uncharacterized protein</fullName>
    </submittedName>
</protein>
<keyword evidence="7" id="KW-1185">Reference proteome</keyword>
<evidence type="ECO:0000313" key="7">
    <source>
        <dbReference type="Proteomes" id="UP001381693"/>
    </source>
</evidence>
<name>A0AAN8WGK6_HALRR</name>
<feature type="non-terminal residue" evidence="6">
    <location>
        <position position="1"/>
    </location>
</feature>
<comment type="caution">
    <text evidence="6">The sequence shown here is derived from an EMBL/GenBank/DDBJ whole genome shotgun (WGS) entry which is preliminary data.</text>
</comment>
<dbReference type="Gene3D" id="1.20.1250.20">
    <property type="entry name" value="MFS general substrate transporter like domains"/>
    <property type="match status" value="1"/>
</dbReference>
<evidence type="ECO:0000313" key="6">
    <source>
        <dbReference type="EMBL" id="KAK7062944.1"/>
    </source>
</evidence>
<dbReference type="PANTHER" id="PTHR24064">
    <property type="entry name" value="SOLUTE CARRIER FAMILY 22 MEMBER"/>
    <property type="match status" value="1"/>
</dbReference>
<dbReference type="GO" id="GO:0016020">
    <property type="term" value="C:membrane"/>
    <property type="evidence" value="ECO:0007669"/>
    <property type="project" value="UniProtKB-SubCell"/>
</dbReference>
<keyword evidence="2" id="KW-0812">Transmembrane</keyword>
<dbReference type="InterPro" id="IPR036259">
    <property type="entry name" value="MFS_trans_sf"/>
</dbReference>
<proteinExistence type="predicted"/>
<organism evidence="6 7">
    <name type="scientific">Halocaridina rubra</name>
    <name type="common">Hawaiian red shrimp</name>
    <dbReference type="NCBI Taxonomy" id="373956"/>
    <lineage>
        <taxon>Eukaryota</taxon>
        <taxon>Metazoa</taxon>
        <taxon>Ecdysozoa</taxon>
        <taxon>Arthropoda</taxon>
        <taxon>Crustacea</taxon>
        <taxon>Multicrustacea</taxon>
        <taxon>Malacostraca</taxon>
        <taxon>Eumalacostraca</taxon>
        <taxon>Eucarida</taxon>
        <taxon>Decapoda</taxon>
        <taxon>Pleocyemata</taxon>
        <taxon>Caridea</taxon>
        <taxon>Atyoidea</taxon>
        <taxon>Atyidae</taxon>
        <taxon>Halocaridina</taxon>
    </lineage>
</organism>